<reference evidence="2" key="1">
    <citation type="submission" date="2022-11" db="EMBL/GenBank/DDBJ databases">
        <title>Larsenimonas rhizosphaerae sp. nov., isolated from a tidal mudflat.</title>
        <authorList>
            <person name="Lee S.D."/>
            <person name="Kim I.S."/>
        </authorList>
    </citation>
    <scope>NUCLEOTIDE SEQUENCE</scope>
    <source>
        <strain evidence="2">GH2-1</strain>
    </source>
</reference>
<gene>
    <name evidence="2" type="ORF">OQ287_01055</name>
</gene>
<dbReference type="Pfam" id="PF10263">
    <property type="entry name" value="SprT-like"/>
    <property type="match status" value="1"/>
</dbReference>
<dbReference type="PANTHER" id="PTHR38773:SF1">
    <property type="entry name" value="PROTEIN SPRT"/>
    <property type="match status" value="1"/>
</dbReference>
<accession>A0AA41ZE11</accession>
<dbReference type="Proteomes" id="UP001165678">
    <property type="component" value="Unassembled WGS sequence"/>
</dbReference>
<dbReference type="AlphaFoldDB" id="A0AA41ZE11"/>
<name>A0AA41ZE11_9GAMM</name>
<dbReference type="RefSeq" id="WP_265895289.1">
    <property type="nucleotide sequence ID" value="NZ_JAPIVE010000001.1"/>
</dbReference>
<evidence type="ECO:0000313" key="2">
    <source>
        <dbReference type="EMBL" id="MCX2522826.1"/>
    </source>
</evidence>
<proteinExistence type="predicted"/>
<dbReference type="EMBL" id="JAPIVE010000001">
    <property type="protein sequence ID" value="MCX2522826.1"/>
    <property type="molecule type" value="Genomic_DNA"/>
</dbReference>
<evidence type="ECO:0000259" key="1">
    <source>
        <dbReference type="SMART" id="SM00731"/>
    </source>
</evidence>
<comment type="caution">
    <text evidence="2">The sequence shown here is derived from an EMBL/GenBank/DDBJ whole genome shotgun (WGS) entry which is preliminary data.</text>
</comment>
<keyword evidence="3" id="KW-1185">Reference proteome</keyword>
<evidence type="ECO:0000313" key="3">
    <source>
        <dbReference type="Proteomes" id="UP001165678"/>
    </source>
</evidence>
<dbReference type="GO" id="GO:0006950">
    <property type="term" value="P:response to stress"/>
    <property type="evidence" value="ECO:0007669"/>
    <property type="project" value="UniProtKB-ARBA"/>
</dbReference>
<dbReference type="SMART" id="SM00731">
    <property type="entry name" value="SprT"/>
    <property type="match status" value="1"/>
</dbReference>
<sequence length="182" mass="21101">MSDYLQLPDEQALAQASPDVLAGWLGQCVTRSWQQGVSVWPGVTCPPWWLDLRGRSAGQAHFGRGGLRFNRVLLKENPALFLFDVVPHEMAHWFVHAVHEQDGQRVAPHGRQWKRMMQDVFLREPRVTHHFDTTRASPTPYRFTCRCSSHYLSRRRYLNTQRGGRYRCRLCQSPLVFAGSRV</sequence>
<dbReference type="PANTHER" id="PTHR38773">
    <property type="entry name" value="PROTEIN SPRT"/>
    <property type="match status" value="1"/>
</dbReference>
<dbReference type="InterPro" id="IPR006640">
    <property type="entry name" value="SprT-like_domain"/>
</dbReference>
<organism evidence="2 3">
    <name type="scientific">Larsenimonas rhizosphaerae</name>
    <dbReference type="NCBI Taxonomy" id="2944682"/>
    <lineage>
        <taxon>Bacteria</taxon>
        <taxon>Pseudomonadati</taxon>
        <taxon>Pseudomonadota</taxon>
        <taxon>Gammaproteobacteria</taxon>
        <taxon>Oceanospirillales</taxon>
        <taxon>Halomonadaceae</taxon>
        <taxon>Larsenimonas</taxon>
    </lineage>
</organism>
<protein>
    <submittedName>
        <fullName evidence="2">SprT-like domain-containing protein</fullName>
    </submittedName>
</protein>
<feature type="domain" description="SprT-like" evidence="1">
    <location>
        <begin position="27"/>
        <end position="178"/>
    </location>
</feature>